<protein>
    <recommendedName>
        <fullName evidence="1">UPF0033 domain-containing protein</fullName>
    </recommendedName>
</protein>
<proteinExistence type="predicted"/>
<dbReference type="EMBL" id="BAAFGK010000001">
    <property type="protein sequence ID" value="GAB0055954.1"/>
    <property type="molecule type" value="Genomic_DNA"/>
</dbReference>
<dbReference type="Gene3D" id="3.30.110.40">
    <property type="entry name" value="TusA-like domain"/>
    <property type="match status" value="1"/>
</dbReference>
<reference evidence="2 3" key="2">
    <citation type="submission" date="2024-09" db="EMBL/GenBank/DDBJ databases">
        <title>Draft genome sequence of Candidatus Magnetaquicoccaceae bacterium FCR-1.</title>
        <authorList>
            <person name="Shimoshige H."/>
            <person name="Shimamura S."/>
            <person name="Taoka A."/>
            <person name="Kobayashi H."/>
            <person name="Maekawa T."/>
        </authorList>
    </citation>
    <scope>NUCLEOTIDE SEQUENCE [LARGE SCALE GENOMIC DNA]</scope>
    <source>
        <strain evidence="2 3">FCR-1</strain>
    </source>
</reference>
<dbReference type="CDD" id="cd00291">
    <property type="entry name" value="SirA_YedF_YeeD"/>
    <property type="match status" value="1"/>
</dbReference>
<comment type="caution">
    <text evidence="2">The sequence shown here is derived from an EMBL/GenBank/DDBJ whole genome shotgun (WGS) entry which is preliminary data.</text>
</comment>
<evidence type="ECO:0000259" key="1">
    <source>
        <dbReference type="PROSITE" id="PS01148"/>
    </source>
</evidence>
<dbReference type="InterPro" id="IPR036868">
    <property type="entry name" value="TusA-like_sf"/>
</dbReference>
<keyword evidence="3" id="KW-1185">Reference proteome</keyword>
<name>A0ABQ0C4Y5_9PROT</name>
<gene>
    <name evidence="2" type="ORF">SIID45300_00253</name>
</gene>
<dbReference type="InterPro" id="IPR035985">
    <property type="entry name" value="Ubiquitin-activating_enz"/>
</dbReference>
<feature type="domain" description="UPF0033" evidence="1">
    <location>
        <begin position="252"/>
        <end position="276"/>
    </location>
</feature>
<sequence>MTRDARAPEWAERYSRQIILKEIGGQGQMRLDRAVVGLVADSEILVTTLLYLAGAGIGTLRIRHPDPTRIEPTLAWARDLNPTVTIACAGVDTPIDTWLAGLELVIDLDQGWPERHRACHAARIPLLTTWCDADGLAWISGSRASLDPALPCLACAPPPDPSEPPAPWATLWQGLSGTRLATEAIKYLLDIGDRAVWDHALALDVTRGEPDRRPRRKRPDCPVCARTASRHEAANRTRQLSAPSDQEADAFLDITADTCPMTFVRVKLRLETMASGQTLRVRLSGGEPLMNVPRTLRDQGFKVSEPWNEQGVFGLLVEKTSDSD</sequence>
<accession>A0ABQ0C4Y5</accession>
<dbReference type="InterPro" id="IPR001455">
    <property type="entry name" value="TusA-like"/>
</dbReference>
<reference evidence="2 3" key="1">
    <citation type="submission" date="2024-05" db="EMBL/GenBank/DDBJ databases">
        <authorList>
            <consortium name="Candidatus Magnetaquicoccaceae bacterium FCR-1 genome sequencing consortium"/>
            <person name="Shimoshige H."/>
            <person name="Shimamura S."/>
            <person name="Taoka A."/>
            <person name="Kobayashi H."/>
            <person name="Maekawa T."/>
        </authorList>
    </citation>
    <scope>NUCLEOTIDE SEQUENCE [LARGE SCALE GENOMIC DNA]</scope>
    <source>
        <strain evidence="2 3">FCR-1</strain>
    </source>
</reference>
<dbReference type="Proteomes" id="UP001628193">
    <property type="component" value="Unassembled WGS sequence"/>
</dbReference>
<dbReference type="SUPFAM" id="SSF69572">
    <property type="entry name" value="Activating enzymes of the ubiquitin-like proteins"/>
    <property type="match status" value="1"/>
</dbReference>
<dbReference type="PROSITE" id="PS01148">
    <property type="entry name" value="UPF0033"/>
    <property type="match status" value="1"/>
</dbReference>
<dbReference type="SUPFAM" id="SSF64307">
    <property type="entry name" value="SirA-like"/>
    <property type="match status" value="1"/>
</dbReference>
<organism evidence="2 3">
    <name type="scientific">Candidatus Magnetaquiglobus chichijimensis</name>
    <dbReference type="NCBI Taxonomy" id="3141448"/>
    <lineage>
        <taxon>Bacteria</taxon>
        <taxon>Pseudomonadati</taxon>
        <taxon>Pseudomonadota</taxon>
        <taxon>Magnetococcia</taxon>
        <taxon>Magnetococcales</taxon>
        <taxon>Candidatus Magnetaquicoccaceae</taxon>
        <taxon>Candidatus Magnetaquiglobus</taxon>
    </lineage>
</organism>
<dbReference type="RefSeq" id="WP_420903664.1">
    <property type="nucleotide sequence ID" value="NZ_BAAFGK010000001.1"/>
</dbReference>
<dbReference type="Pfam" id="PF01206">
    <property type="entry name" value="TusA"/>
    <property type="match status" value="1"/>
</dbReference>
<dbReference type="Gene3D" id="3.40.50.720">
    <property type="entry name" value="NAD(P)-binding Rossmann-like Domain"/>
    <property type="match status" value="1"/>
</dbReference>
<evidence type="ECO:0000313" key="3">
    <source>
        <dbReference type="Proteomes" id="UP001628193"/>
    </source>
</evidence>
<evidence type="ECO:0000313" key="2">
    <source>
        <dbReference type="EMBL" id="GAB0055954.1"/>
    </source>
</evidence>